<sequence length="144" mass="16058">MIPANLTAFLVVGCPGSGKSWVCGQLAGLYHYVPHDQFKAAPGASYTAEICRQSHTAKRPLLIETPFSMSQIVAPLEHVGFHVTPVFIQEHPEVIRQRYWAREGRELPAGHLTRQRTYQERATAMGHFQGTSSQVLEYLRALAS</sequence>
<dbReference type="Gene3D" id="3.40.50.300">
    <property type="entry name" value="P-loop containing nucleotide triphosphate hydrolases"/>
    <property type="match status" value="1"/>
</dbReference>
<dbReference type="SUPFAM" id="SSF52540">
    <property type="entry name" value="P-loop containing nucleoside triphosphate hydrolases"/>
    <property type="match status" value="1"/>
</dbReference>
<proteinExistence type="predicted"/>
<name>A0A974A3L7_9BRAD</name>
<dbReference type="RefSeq" id="WP_166205704.1">
    <property type="nucleotide sequence ID" value="NZ_CP088285.1"/>
</dbReference>
<dbReference type="InterPro" id="IPR027417">
    <property type="entry name" value="P-loop_NTPase"/>
</dbReference>
<gene>
    <name evidence="1" type="ORF">HAP48_026150</name>
</gene>
<reference evidence="1" key="1">
    <citation type="submission" date="2020-06" db="EMBL/GenBank/DDBJ databases">
        <title>Whole Genome Sequence of Bradyrhizobium sp. Strain 1S1.</title>
        <authorList>
            <person name="Bromfield E.S.P."/>
            <person name="Cloutier S."/>
        </authorList>
    </citation>
    <scope>NUCLEOTIDE SEQUENCE [LARGE SCALE GENOMIC DNA]</scope>
    <source>
        <strain evidence="1">1S1</strain>
    </source>
</reference>
<accession>A0A974A3L7</accession>
<comment type="caution">
    <text evidence="1">The sequence shown here is derived from an EMBL/GenBank/DDBJ whole genome shotgun (WGS) entry which is preliminary data.</text>
</comment>
<evidence type="ECO:0000313" key="1">
    <source>
        <dbReference type="EMBL" id="NVI46379.1"/>
    </source>
</evidence>
<organism evidence="1">
    <name type="scientific">Bradyrhizobium septentrionale</name>
    <dbReference type="NCBI Taxonomy" id="1404411"/>
    <lineage>
        <taxon>Bacteria</taxon>
        <taxon>Pseudomonadati</taxon>
        <taxon>Pseudomonadota</taxon>
        <taxon>Alphaproteobacteria</taxon>
        <taxon>Hyphomicrobiales</taxon>
        <taxon>Nitrobacteraceae</taxon>
        <taxon>Bradyrhizobium</taxon>
    </lineage>
</organism>
<protein>
    <submittedName>
        <fullName evidence="1">Uncharacterized protein</fullName>
    </submittedName>
</protein>
<dbReference type="AlphaFoldDB" id="A0A974A3L7"/>
<dbReference type="EMBL" id="JAAOLE020000001">
    <property type="protein sequence ID" value="NVI46379.1"/>
    <property type="molecule type" value="Genomic_DNA"/>
</dbReference>